<dbReference type="OrthoDB" id="370375at2"/>
<keyword evidence="1" id="KW-0472">Membrane</keyword>
<dbReference type="Proteomes" id="UP000198403">
    <property type="component" value="Unassembled WGS sequence"/>
</dbReference>
<feature type="transmembrane region" description="Helical" evidence="1">
    <location>
        <begin position="31"/>
        <end position="49"/>
    </location>
</feature>
<keyword evidence="1" id="KW-0812">Transmembrane</keyword>
<dbReference type="InterPro" id="IPR021218">
    <property type="entry name" value="DUF2784"/>
</dbReference>
<feature type="transmembrane region" description="Helical" evidence="1">
    <location>
        <begin position="87"/>
        <end position="110"/>
    </location>
</feature>
<dbReference type="RefSeq" id="WP_089337566.1">
    <property type="nucleotide sequence ID" value="NZ_FZNO01000018.1"/>
</dbReference>
<name>A0A238Y8X7_9ACTN</name>
<protein>
    <recommendedName>
        <fullName evidence="4">DUF2784 domain-containing protein</fullName>
    </recommendedName>
</protein>
<gene>
    <name evidence="2" type="ORF">SAMN06272737_11874</name>
</gene>
<keyword evidence="1" id="KW-1133">Transmembrane helix</keyword>
<sequence length="141" mass="14901">MVLANAVAVLHAAAVLFMVIGSLLALRWPRLLWLHVPVALGILVVQLAGSGCPLTTWELALREGAGGSGYRGGFIAHYITEPMGFPIAATTTQVGIHVVAVLPNVVGYALQARRATRSRSLVERFSYSTGSAGPEMHGTRP</sequence>
<feature type="transmembrane region" description="Helical" evidence="1">
    <location>
        <begin position="6"/>
        <end position="26"/>
    </location>
</feature>
<keyword evidence="3" id="KW-1185">Reference proteome</keyword>
<evidence type="ECO:0000313" key="3">
    <source>
        <dbReference type="Proteomes" id="UP000198403"/>
    </source>
</evidence>
<proteinExistence type="predicted"/>
<evidence type="ECO:0008006" key="4">
    <source>
        <dbReference type="Google" id="ProtNLM"/>
    </source>
</evidence>
<dbReference type="Pfam" id="PF10861">
    <property type="entry name" value="DUF2784"/>
    <property type="match status" value="1"/>
</dbReference>
<accession>A0A238Y8X7</accession>
<evidence type="ECO:0000256" key="1">
    <source>
        <dbReference type="SAM" id="Phobius"/>
    </source>
</evidence>
<reference evidence="2 3" key="1">
    <citation type="submission" date="2017-06" db="EMBL/GenBank/DDBJ databases">
        <authorList>
            <person name="Kim H.J."/>
            <person name="Triplett B.A."/>
        </authorList>
    </citation>
    <scope>NUCLEOTIDE SEQUENCE [LARGE SCALE GENOMIC DNA]</scope>
    <source>
        <strain evidence="2 3">DSM 44272</strain>
    </source>
</reference>
<evidence type="ECO:0000313" key="2">
    <source>
        <dbReference type="EMBL" id="SNR67278.1"/>
    </source>
</evidence>
<dbReference type="AlphaFoldDB" id="A0A238Y8X7"/>
<organism evidence="2 3">
    <name type="scientific">Blastococcus mobilis</name>
    <dbReference type="NCBI Taxonomy" id="1938746"/>
    <lineage>
        <taxon>Bacteria</taxon>
        <taxon>Bacillati</taxon>
        <taxon>Actinomycetota</taxon>
        <taxon>Actinomycetes</taxon>
        <taxon>Geodermatophilales</taxon>
        <taxon>Geodermatophilaceae</taxon>
        <taxon>Blastococcus</taxon>
    </lineage>
</organism>
<dbReference type="EMBL" id="FZNO01000018">
    <property type="protein sequence ID" value="SNR67278.1"/>
    <property type="molecule type" value="Genomic_DNA"/>
</dbReference>